<organism evidence="3 4">
    <name type="scientific">Lampropedia hyalina DSM 16112</name>
    <dbReference type="NCBI Taxonomy" id="1122156"/>
    <lineage>
        <taxon>Bacteria</taxon>
        <taxon>Pseudomonadati</taxon>
        <taxon>Pseudomonadota</taxon>
        <taxon>Betaproteobacteria</taxon>
        <taxon>Burkholderiales</taxon>
        <taxon>Comamonadaceae</taxon>
        <taxon>Lampropedia</taxon>
    </lineage>
</organism>
<sequence length="444" mass="48363">MSERKTIARHFVTVLVGQLAIMGYGLTDTLVVGNFSVEALAALSVAGAIFISVYISLLAAVQGLLPIWAEMHGAQQPQRIGPSVRQCLYLTAALTVLGMVLLVQSTRLLDGLEVPAALHADVSAYLHILAAALPAAMLYRMFTTLSQSIGIPQMVTWLQIVGLFIKIPLSIWWTHGGWGVEPMGLRGCAWATLTVHYSLLVLALWLLHRQEPYRPLHLWRTPEKPHWPQLREFLRLGLPAGLTAAVEISSFALMALLIARQGAIASSAHQIVSNLTGIAYMFPLSLGIACSARVSFWRGAGDEARARQLARTSLQLALGTALLMAVALVLLRQPLAQGYSHDPAVQQLTASLLLVLACYHLADSMQLMTMFMLRCWRVTIAPLFIYPVLLWGFGIGGGYWLAYRGLAGWPPAQAPWPFWASGALGLALTAGVLGLLLQRKLRTI</sequence>
<feature type="transmembrane region" description="Helical" evidence="2">
    <location>
        <begin position="124"/>
        <end position="142"/>
    </location>
</feature>
<dbReference type="EMBL" id="FQUZ01000004">
    <property type="protein sequence ID" value="SHE56108.1"/>
    <property type="molecule type" value="Genomic_DNA"/>
</dbReference>
<protein>
    <submittedName>
        <fullName evidence="3">Multidrug resistance protein, MATE family</fullName>
    </submittedName>
</protein>
<feature type="transmembrane region" description="Helical" evidence="2">
    <location>
        <begin position="271"/>
        <end position="292"/>
    </location>
</feature>
<dbReference type="InterPro" id="IPR002528">
    <property type="entry name" value="MATE_fam"/>
</dbReference>
<keyword evidence="1" id="KW-0813">Transport</keyword>
<feature type="transmembrane region" description="Helical" evidence="2">
    <location>
        <begin position="154"/>
        <end position="175"/>
    </location>
</feature>
<evidence type="ECO:0000256" key="1">
    <source>
        <dbReference type="ARBA" id="ARBA00022448"/>
    </source>
</evidence>
<feature type="transmembrane region" description="Helical" evidence="2">
    <location>
        <begin position="39"/>
        <end position="65"/>
    </location>
</feature>
<keyword evidence="2" id="KW-0812">Transmembrane</keyword>
<feature type="transmembrane region" description="Helical" evidence="2">
    <location>
        <begin position="414"/>
        <end position="437"/>
    </location>
</feature>
<evidence type="ECO:0000313" key="4">
    <source>
        <dbReference type="Proteomes" id="UP000184327"/>
    </source>
</evidence>
<dbReference type="Proteomes" id="UP000184327">
    <property type="component" value="Unassembled WGS sequence"/>
</dbReference>
<dbReference type="OrthoDB" id="9780160at2"/>
<feature type="transmembrane region" description="Helical" evidence="2">
    <location>
        <begin position="86"/>
        <end position="104"/>
    </location>
</feature>
<dbReference type="NCBIfam" id="TIGR00797">
    <property type="entry name" value="matE"/>
    <property type="match status" value="1"/>
</dbReference>
<keyword evidence="4" id="KW-1185">Reference proteome</keyword>
<name>A0A1M4UHH4_9BURK</name>
<evidence type="ECO:0000313" key="3">
    <source>
        <dbReference type="EMBL" id="SHE56108.1"/>
    </source>
</evidence>
<reference evidence="3 4" key="1">
    <citation type="submission" date="2016-11" db="EMBL/GenBank/DDBJ databases">
        <authorList>
            <person name="Jaros S."/>
            <person name="Januszkiewicz K."/>
            <person name="Wedrychowicz H."/>
        </authorList>
    </citation>
    <scope>NUCLEOTIDE SEQUENCE [LARGE SCALE GENOMIC DNA]</scope>
    <source>
        <strain evidence="3 4">DSM 16112</strain>
    </source>
</reference>
<keyword evidence="2" id="KW-0472">Membrane</keyword>
<gene>
    <name evidence="3" type="ORF">SAMN02745117_00480</name>
</gene>
<keyword evidence="2" id="KW-1133">Transmembrane helix</keyword>
<dbReference type="GO" id="GO:0042910">
    <property type="term" value="F:xenobiotic transmembrane transporter activity"/>
    <property type="evidence" value="ECO:0007669"/>
    <property type="project" value="InterPro"/>
</dbReference>
<dbReference type="GO" id="GO:0005886">
    <property type="term" value="C:plasma membrane"/>
    <property type="evidence" value="ECO:0007669"/>
    <property type="project" value="TreeGrafter"/>
</dbReference>
<dbReference type="RefSeq" id="WP_073354301.1">
    <property type="nucleotide sequence ID" value="NZ_FQUZ01000004.1"/>
</dbReference>
<feature type="transmembrane region" description="Helical" evidence="2">
    <location>
        <begin position="236"/>
        <end position="259"/>
    </location>
</feature>
<dbReference type="STRING" id="1122156.SAMN02745117_00480"/>
<dbReference type="PANTHER" id="PTHR43298">
    <property type="entry name" value="MULTIDRUG RESISTANCE PROTEIN NORM-RELATED"/>
    <property type="match status" value="1"/>
</dbReference>
<dbReference type="AlphaFoldDB" id="A0A1M4UHH4"/>
<feature type="transmembrane region" description="Helical" evidence="2">
    <location>
        <begin position="344"/>
        <end position="362"/>
    </location>
</feature>
<accession>A0A1M4UHH4</accession>
<feature type="transmembrane region" description="Helical" evidence="2">
    <location>
        <begin position="313"/>
        <end position="332"/>
    </location>
</feature>
<dbReference type="InterPro" id="IPR050222">
    <property type="entry name" value="MATE_MdtK"/>
</dbReference>
<dbReference type="PANTHER" id="PTHR43298:SF2">
    <property type="entry name" value="FMN_FAD EXPORTER YEEO-RELATED"/>
    <property type="match status" value="1"/>
</dbReference>
<proteinExistence type="predicted"/>
<evidence type="ECO:0000256" key="2">
    <source>
        <dbReference type="SAM" id="Phobius"/>
    </source>
</evidence>
<feature type="transmembrane region" description="Helical" evidence="2">
    <location>
        <begin position="383"/>
        <end position="402"/>
    </location>
</feature>
<dbReference type="GO" id="GO:0015297">
    <property type="term" value="F:antiporter activity"/>
    <property type="evidence" value="ECO:0007669"/>
    <property type="project" value="InterPro"/>
</dbReference>
<feature type="transmembrane region" description="Helical" evidence="2">
    <location>
        <begin position="187"/>
        <end position="207"/>
    </location>
</feature>
<dbReference type="Pfam" id="PF01554">
    <property type="entry name" value="MatE"/>
    <property type="match status" value="2"/>
</dbReference>
<feature type="transmembrane region" description="Helical" evidence="2">
    <location>
        <begin position="7"/>
        <end position="27"/>
    </location>
</feature>